<sequence length="411" mass="46156">KVEECKEFFRTLYKFIYILGTYLKPHVAILNGITMGGGGGISIPGTFRIATEKSTNRRFLLLQKLKLASILMPGLPSIFHIYLGIWKSSFNNELIASIRRGARSQSRVGRRSQKGKEREEGLNSREYLALTGEKLNGVEMVACGLATHYSLSERLGWIEDRLGKLVTDDPSVIETSLEQYSDVAFPENGSAVRRFDVIDKCFGRESVEEIIDALETEADAQSNKLCASALRKLKEASPLNLKVSLRSIREARYQSLDQCLVREYRMSLHGISKRISNDFSEGVRAQLVDKDFAPKWDPPTLEEVSDDMVDFYFSPLGEFEPELKLPTQEAFLQIKTAQYLPHNFRCADRFLLQNYRVYVGLAAAALPLSLPISPPIADPITDDVAASPIADVDDAATSPHRRRLFLLITPF</sequence>
<protein>
    <recommendedName>
        <fullName evidence="2">3-hydroxyisobutyryl-CoA hydrolase</fullName>
        <shortName evidence="2">HIB-CoA hydrolase</shortName>
        <shortName evidence="2">HIBYL-CoA-H</shortName>
        <ecNumber evidence="2">3.1.2.4</ecNumber>
    </recommendedName>
    <alternativeName>
        <fullName evidence="2">3-hydroxyisobutyryl-coenzyme A hydrolase</fullName>
    </alternativeName>
</protein>
<dbReference type="Proteomes" id="UP000652761">
    <property type="component" value="Unassembled WGS sequence"/>
</dbReference>
<feature type="non-terminal residue" evidence="4">
    <location>
        <position position="411"/>
    </location>
</feature>
<dbReference type="PANTHER" id="PTHR43176:SF4">
    <property type="entry name" value="3-HYDROXYISOBUTYRYL-COA HYDROLASE-LIKE PROTEIN 1, MITOCHONDRIAL"/>
    <property type="match status" value="1"/>
</dbReference>
<dbReference type="InterPro" id="IPR045004">
    <property type="entry name" value="ECH_dom"/>
</dbReference>
<dbReference type="PANTHER" id="PTHR43176">
    <property type="entry name" value="3-HYDROXYISOBUTYRYL-COA HYDROLASE-RELATED"/>
    <property type="match status" value="1"/>
</dbReference>
<keyword evidence="5" id="KW-1185">Reference proteome</keyword>
<organism evidence="4 5">
    <name type="scientific">Colocasia esculenta</name>
    <name type="common">Wild taro</name>
    <name type="synonym">Arum esculentum</name>
    <dbReference type="NCBI Taxonomy" id="4460"/>
    <lineage>
        <taxon>Eukaryota</taxon>
        <taxon>Viridiplantae</taxon>
        <taxon>Streptophyta</taxon>
        <taxon>Embryophyta</taxon>
        <taxon>Tracheophyta</taxon>
        <taxon>Spermatophyta</taxon>
        <taxon>Magnoliopsida</taxon>
        <taxon>Liliopsida</taxon>
        <taxon>Araceae</taxon>
        <taxon>Aroideae</taxon>
        <taxon>Colocasieae</taxon>
        <taxon>Colocasia</taxon>
    </lineage>
</organism>
<keyword evidence="1 2" id="KW-0378">Hydrolase</keyword>
<dbReference type="Pfam" id="PF16113">
    <property type="entry name" value="ECH_2"/>
    <property type="match status" value="2"/>
</dbReference>
<evidence type="ECO:0000259" key="3">
    <source>
        <dbReference type="Pfam" id="PF16113"/>
    </source>
</evidence>
<comment type="catalytic activity">
    <reaction evidence="2">
        <text>3-hydroxy-2-methylpropanoyl-CoA + H2O = 3-hydroxy-2-methylpropanoate + CoA + H(+)</text>
        <dbReference type="Rhea" id="RHEA:20888"/>
        <dbReference type="ChEBI" id="CHEBI:11805"/>
        <dbReference type="ChEBI" id="CHEBI:15377"/>
        <dbReference type="ChEBI" id="CHEBI:15378"/>
        <dbReference type="ChEBI" id="CHEBI:57287"/>
        <dbReference type="ChEBI" id="CHEBI:57340"/>
        <dbReference type="EC" id="3.1.2.4"/>
    </reaction>
</comment>
<dbReference type="AlphaFoldDB" id="A0A843XPH5"/>
<comment type="pathway">
    <text evidence="2">Amino-acid degradation; L-valine degradation.</text>
</comment>
<dbReference type="EMBL" id="NMUH01010568">
    <property type="protein sequence ID" value="MQM21072.1"/>
    <property type="molecule type" value="Genomic_DNA"/>
</dbReference>
<proteinExistence type="inferred from homology"/>
<evidence type="ECO:0000256" key="2">
    <source>
        <dbReference type="RuleBase" id="RU369070"/>
    </source>
</evidence>
<dbReference type="InterPro" id="IPR029045">
    <property type="entry name" value="ClpP/crotonase-like_dom_sf"/>
</dbReference>
<comment type="function">
    <text evidence="2">Hydrolyzes 3-hydroxyisobutyryl-CoA (HIBYL-CoA), a saline catabolite. Has high activity toward isobutyryl-CoA. Could be an isobutyryl-CoA dehydrogenase that functions in valine catabolism.</text>
</comment>
<evidence type="ECO:0000313" key="5">
    <source>
        <dbReference type="Proteomes" id="UP000652761"/>
    </source>
</evidence>
<dbReference type="Gene3D" id="3.90.226.10">
    <property type="entry name" value="2-enoyl-CoA Hydratase, Chain A, domain 1"/>
    <property type="match status" value="2"/>
</dbReference>
<evidence type="ECO:0000256" key="1">
    <source>
        <dbReference type="ARBA" id="ARBA00022801"/>
    </source>
</evidence>
<dbReference type="OrthoDB" id="16820at2759"/>
<comment type="caution">
    <text evidence="4">The sequence shown here is derived from an EMBL/GenBank/DDBJ whole genome shotgun (WGS) entry which is preliminary data.</text>
</comment>
<comment type="similarity">
    <text evidence="2">Belongs to the enoyl-CoA hydratase/isomerase family.</text>
</comment>
<feature type="domain" description="Enoyl-CoA hydratase/isomerase" evidence="3">
    <location>
        <begin position="126"/>
        <end position="313"/>
    </location>
</feature>
<accession>A0A843XPH5</accession>
<dbReference type="SUPFAM" id="SSF52096">
    <property type="entry name" value="ClpP/crotonase"/>
    <property type="match status" value="1"/>
</dbReference>
<dbReference type="EC" id="3.1.2.4" evidence="2"/>
<dbReference type="InterPro" id="IPR032259">
    <property type="entry name" value="HIBYL-CoA-H"/>
</dbReference>
<evidence type="ECO:0000313" key="4">
    <source>
        <dbReference type="EMBL" id="MQM21072.1"/>
    </source>
</evidence>
<dbReference type="GO" id="GO:0006574">
    <property type="term" value="P:L-valine catabolic process"/>
    <property type="evidence" value="ECO:0007669"/>
    <property type="project" value="UniProtKB-UniRule"/>
</dbReference>
<name>A0A843XPH5_COLES</name>
<feature type="domain" description="Enoyl-CoA hydratase/isomerase" evidence="3">
    <location>
        <begin position="4"/>
        <end position="54"/>
    </location>
</feature>
<feature type="non-terminal residue" evidence="4">
    <location>
        <position position="1"/>
    </location>
</feature>
<dbReference type="GO" id="GO:0003860">
    <property type="term" value="F:3-hydroxyisobutyryl-CoA hydrolase activity"/>
    <property type="evidence" value="ECO:0007669"/>
    <property type="project" value="UniProtKB-UniRule"/>
</dbReference>
<gene>
    <name evidence="4" type="ORF">Taro_054104</name>
</gene>
<reference evidence="4" key="1">
    <citation type="submission" date="2017-07" db="EMBL/GenBank/DDBJ databases">
        <title>Taro Niue Genome Assembly and Annotation.</title>
        <authorList>
            <person name="Atibalentja N."/>
            <person name="Keating K."/>
            <person name="Fields C.J."/>
        </authorList>
    </citation>
    <scope>NUCLEOTIDE SEQUENCE</scope>
    <source>
        <strain evidence="4">Niue_2</strain>
        <tissue evidence="4">Leaf</tissue>
    </source>
</reference>